<comment type="caution">
    <text evidence="1">The sequence shown here is derived from an EMBL/GenBank/DDBJ whole genome shotgun (WGS) entry which is preliminary data.</text>
</comment>
<protein>
    <submittedName>
        <fullName evidence="1">Uncharacterized protein</fullName>
    </submittedName>
</protein>
<dbReference type="Proteomes" id="UP000315295">
    <property type="component" value="Unassembled WGS sequence"/>
</dbReference>
<proteinExistence type="predicted"/>
<dbReference type="EMBL" id="VIEB01001153">
    <property type="protein sequence ID" value="TQD74771.1"/>
    <property type="molecule type" value="Genomic_DNA"/>
</dbReference>
<sequence length="119" mass="13205">MSLIYPSFSVFPIPSRPNSGGFHPSLLLLLSRFATSFLHNTRLCFLWKVRRVFTRVYTPPPSVCLPLLALSSMDSSCDRHGGCCRLLESPDSLFLGGGCLMTVRGMGLRWRGCSAVLEH</sequence>
<dbReference type="AlphaFoldDB" id="A0A540KKN8"/>
<gene>
    <name evidence="1" type="ORF">C1H46_039697</name>
</gene>
<keyword evidence="2" id="KW-1185">Reference proteome</keyword>
<evidence type="ECO:0000313" key="1">
    <source>
        <dbReference type="EMBL" id="TQD74771.1"/>
    </source>
</evidence>
<reference evidence="1 2" key="1">
    <citation type="journal article" date="2019" name="G3 (Bethesda)">
        <title>Sequencing of a Wild Apple (Malus baccata) Genome Unravels the Differences Between Cultivated and Wild Apple Species Regarding Disease Resistance and Cold Tolerance.</title>
        <authorList>
            <person name="Chen X."/>
        </authorList>
    </citation>
    <scope>NUCLEOTIDE SEQUENCE [LARGE SCALE GENOMIC DNA]</scope>
    <source>
        <strain evidence="2">cv. Shandingzi</strain>
        <tissue evidence="1">Leaves</tissue>
    </source>
</reference>
<evidence type="ECO:0000313" key="2">
    <source>
        <dbReference type="Proteomes" id="UP000315295"/>
    </source>
</evidence>
<name>A0A540KKN8_MALBA</name>
<accession>A0A540KKN8</accession>
<organism evidence="1 2">
    <name type="scientific">Malus baccata</name>
    <name type="common">Siberian crab apple</name>
    <name type="synonym">Pyrus baccata</name>
    <dbReference type="NCBI Taxonomy" id="106549"/>
    <lineage>
        <taxon>Eukaryota</taxon>
        <taxon>Viridiplantae</taxon>
        <taxon>Streptophyta</taxon>
        <taxon>Embryophyta</taxon>
        <taxon>Tracheophyta</taxon>
        <taxon>Spermatophyta</taxon>
        <taxon>Magnoliopsida</taxon>
        <taxon>eudicotyledons</taxon>
        <taxon>Gunneridae</taxon>
        <taxon>Pentapetalae</taxon>
        <taxon>rosids</taxon>
        <taxon>fabids</taxon>
        <taxon>Rosales</taxon>
        <taxon>Rosaceae</taxon>
        <taxon>Amygdaloideae</taxon>
        <taxon>Maleae</taxon>
        <taxon>Malus</taxon>
    </lineage>
</organism>